<dbReference type="Proteomes" id="UP001341840">
    <property type="component" value="Unassembled WGS sequence"/>
</dbReference>
<dbReference type="EMBL" id="JASCZI010060796">
    <property type="protein sequence ID" value="MED6136072.1"/>
    <property type="molecule type" value="Genomic_DNA"/>
</dbReference>
<organism evidence="1 2">
    <name type="scientific">Stylosanthes scabra</name>
    <dbReference type="NCBI Taxonomy" id="79078"/>
    <lineage>
        <taxon>Eukaryota</taxon>
        <taxon>Viridiplantae</taxon>
        <taxon>Streptophyta</taxon>
        <taxon>Embryophyta</taxon>
        <taxon>Tracheophyta</taxon>
        <taxon>Spermatophyta</taxon>
        <taxon>Magnoliopsida</taxon>
        <taxon>eudicotyledons</taxon>
        <taxon>Gunneridae</taxon>
        <taxon>Pentapetalae</taxon>
        <taxon>rosids</taxon>
        <taxon>fabids</taxon>
        <taxon>Fabales</taxon>
        <taxon>Fabaceae</taxon>
        <taxon>Papilionoideae</taxon>
        <taxon>50 kb inversion clade</taxon>
        <taxon>dalbergioids sensu lato</taxon>
        <taxon>Dalbergieae</taxon>
        <taxon>Pterocarpus clade</taxon>
        <taxon>Stylosanthes</taxon>
    </lineage>
</organism>
<sequence>MMRNHQPEGLARLDVQRHNTLREERRQLNVNARLRPSRRHLTDCPMVITLQVMICLEFGGHRRLVRFLRVPRPVSTLEA</sequence>
<keyword evidence="2" id="KW-1185">Reference proteome</keyword>
<accession>A0ABU6SI36</accession>
<comment type="caution">
    <text evidence="1">The sequence shown here is derived from an EMBL/GenBank/DDBJ whole genome shotgun (WGS) entry which is preliminary data.</text>
</comment>
<proteinExistence type="predicted"/>
<name>A0ABU6SI36_9FABA</name>
<evidence type="ECO:0000313" key="1">
    <source>
        <dbReference type="EMBL" id="MED6136072.1"/>
    </source>
</evidence>
<reference evidence="1 2" key="1">
    <citation type="journal article" date="2023" name="Plants (Basel)">
        <title>Bridging the Gap: Combining Genomics and Transcriptomics Approaches to Understand Stylosanthes scabra, an Orphan Legume from the Brazilian Caatinga.</title>
        <authorList>
            <person name="Ferreira-Neto J.R.C."/>
            <person name="da Silva M.D."/>
            <person name="Binneck E."/>
            <person name="de Melo N.F."/>
            <person name="da Silva R.H."/>
            <person name="de Melo A.L.T.M."/>
            <person name="Pandolfi V."/>
            <person name="Bustamante F.O."/>
            <person name="Brasileiro-Vidal A.C."/>
            <person name="Benko-Iseppon A.M."/>
        </authorList>
    </citation>
    <scope>NUCLEOTIDE SEQUENCE [LARGE SCALE GENOMIC DNA]</scope>
    <source>
        <tissue evidence="1">Leaves</tissue>
    </source>
</reference>
<protein>
    <submittedName>
        <fullName evidence="1">Uncharacterized protein</fullName>
    </submittedName>
</protein>
<gene>
    <name evidence="1" type="ORF">PIB30_052488</name>
</gene>
<evidence type="ECO:0000313" key="2">
    <source>
        <dbReference type="Proteomes" id="UP001341840"/>
    </source>
</evidence>